<dbReference type="InterPro" id="IPR001093">
    <property type="entry name" value="IMP_DH_GMPRt"/>
</dbReference>
<dbReference type="AlphaFoldDB" id="A0A1F4WMZ7"/>
<organism evidence="4 5">
    <name type="scientific">candidate division WWE3 bacterium RIFOXYC1_FULL_39_7</name>
    <dbReference type="NCBI Taxonomy" id="1802643"/>
    <lineage>
        <taxon>Bacteria</taxon>
        <taxon>Katanobacteria</taxon>
    </lineage>
</organism>
<dbReference type="InterPro" id="IPR029001">
    <property type="entry name" value="ITPase-like_fam"/>
</dbReference>
<dbReference type="GO" id="GO:0047429">
    <property type="term" value="F:nucleoside triphosphate diphosphatase activity"/>
    <property type="evidence" value="ECO:0007669"/>
    <property type="project" value="InterPro"/>
</dbReference>
<comment type="similarity">
    <text evidence="1">Belongs to the HAM1 NTPase family.</text>
</comment>
<gene>
    <name evidence="4" type="ORF">A2415_03780</name>
</gene>
<dbReference type="PANTHER" id="PTHR11067:SF9">
    <property type="entry name" value="INOSINE TRIPHOSPHATE PYROPHOSPHATASE"/>
    <property type="match status" value="1"/>
</dbReference>
<dbReference type="Proteomes" id="UP000179113">
    <property type="component" value="Unassembled WGS sequence"/>
</dbReference>
<evidence type="ECO:0000259" key="3">
    <source>
        <dbReference type="Pfam" id="PF00478"/>
    </source>
</evidence>
<reference evidence="4 5" key="1">
    <citation type="journal article" date="2016" name="Nat. Commun.">
        <title>Thousands of microbial genomes shed light on interconnected biogeochemical processes in an aquifer system.</title>
        <authorList>
            <person name="Anantharaman K."/>
            <person name="Brown C.T."/>
            <person name="Hug L.A."/>
            <person name="Sharon I."/>
            <person name="Castelle C.J."/>
            <person name="Probst A.J."/>
            <person name="Thomas B.C."/>
            <person name="Singh A."/>
            <person name="Wilkins M.J."/>
            <person name="Karaoz U."/>
            <person name="Brodie E.L."/>
            <person name="Williams K.H."/>
            <person name="Hubbard S.S."/>
            <person name="Banfield J.F."/>
        </authorList>
    </citation>
    <scope>NUCLEOTIDE SEQUENCE [LARGE SCALE GENOMIC DNA]</scope>
</reference>
<evidence type="ECO:0000313" key="5">
    <source>
        <dbReference type="Proteomes" id="UP000179113"/>
    </source>
</evidence>
<dbReference type="GO" id="GO:0005737">
    <property type="term" value="C:cytoplasm"/>
    <property type="evidence" value="ECO:0007669"/>
    <property type="project" value="TreeGrafter"/>
</dbReference>
<dbReference type="Gene3D" id="3.20.20.70">
    <property type="entry name" value="Aldolase class I"/>
    <property type="match status" value="1"/>
</dbReference>
<dbReference type="Pfam" id="PF00478">
    <property type="entry name" value="IMPDH"/>
    <property type="match status" value="1"/>
</dbReference>
<dbReference type="Pfam" id="PF01725">
    <property type="entry name" value="Ham1p_like"/>
    <property type="match status" value="1"/>
</dbReference>
<evidence type="ECO:0000256" key="1">
    <source>
        <dbReference type="ARBA" id="ARBA00008023"/>
    </source>
</evidence>
<sequence length="756" mass="84419">MPREHIETEPSIINTIQLSANQAKVKSIEVATSNKSKLEELERLMHGFTIIGRDLNVDEVQTLNPNEVAEKKAKAAWEKNGYNPIIVEDTSLDLAGLNGLPGTYASSFTKEPLMRKIICEEWLKDKDKRAVARVILAIYDGLECHLFEGTVEGTVPSSPRGSANFGWDDMFVPNGQPNNEQKTFAEMTPGEKDKYSMRRKAVEELLKSKLILKDYVLAIPEPYHSELKRLDLSKIEDKRAIEFAFLLESVRENKPNNEFTADNYTPLIEESNPYFLRYSFDKDSASIGLILTDVDRSETQRHKNGKPILSQVGPERRSLALAQRAEYFIKNTDKELLENIADLETKVGEFPHRSNKKNDTLETILYGMGENSNPVYARAIKELGYKKVTSEKEVSRSKIAKSGLLNKVGKYPRSVMGIGSMPAVSGWKDVILTGIVGHMPVFIPRNSIFANGVDRQIQLIKQVDRDLDKLDLTSQEKNIFRRNIGVAIGTNDPKEELKKALKLNKEAGINLFRIYTINGDPRCIEVAQLLRKELGNEVEIFAGQVTDAAQARKYLENADVDALIFGHGGGRQCTSAINGMAISTVEEIYSVITDSAFNQTSLVVEGGVGTNVGPLLIMGIDCVLYSNQIARGTIETGGLYLMNKRSEYVQPYHGSASAPTMIIEASYDNLREARINPSGRTKVPEGKPGFMKYSSKANSMAFWIDEFRHHFARTLADLGVESVWELRQFLNSTDQNLLRIVSTEAARTASAYGTNQ</sequence>
<dbReference type="SUPFAM" id="SSF51412">
    <property type="entry name" value="Inosine monophosphate dehydrogenase (IMPDH)"/>
    <property type="match status" value="1"/>
</dbReference>
<dbReference type="PANTHER" id="PTHR11067">
    <property type="entry name" value="INOSINE TRIPHOSPHATE PYROPHOSPHATASE/HAM1 PROTEIN"/>
    <property type="match status" value="1"/>
</dbReference>
<dbReference type="InterPro" id="IPR002637">
    <property type="entry name" value="RdgB/HAM1"/>
</dbReference>
<dbReference type="CDD" id="cd00515">
    <property type="entry name" value="HAM1"/>
    <property type="match status" value="1"/>
</dbReference>
<dbReference type="Gene3D" id="3.90.950.10">
    <property type="match status" value="1"/>
</dbReference>
<proteinExistence type="inferred from homology"/>
<dbReference type="EMBL" id="MEWA01000001">
    <property type="protein sequence ID" value="OGC70728.1"/>
    <property type="molecule type" value="Genomic_DNA"/>
</dbReference>
<dbReference type="SUPFAM" id="SSF52972">
    <property type="entry name" value="ITPase-like"/>
    <property type="match status" value="1"/>
</dbReference>
<feature type="domain" description="IMP dehydrogenase/GMP reductase" evidence="3">
    <location>
        <begin position="454"/>
        <end position="728"/>
    </location>
</feature>
<keyword evidence="2" id="KW-0378">Hydrolase</keyword>
<evidence type="ECO:0000313" key="4">
    <source>
        <dbReference type="EMBL" id="OGC70728.1"/>
    </source>
</evidence>
<dbReference type="GO" id="GO:0009143">
    <property type="term" value="P:nucleoside triphosphate catabolic process"/>
    <property type="evidence" value="ECO:0007669"/>
    <property type="project" value="InterPro"/>
</dbReference>
<evidence type="ECO:0000256" key="2">
    <source>
        <dbReference type="ARBA" id="ARBA00022801"/>
    </source>
</evidence>
<protein>
    <recommendedName>
        <fullName evidence="3">IMP dehydrogenase/GMP reductase domain-containing protein</fullName>
    </recommendedName>
</protein>
<name>A0A1F4WMZ7_UNCKA</name>
<comment type="caution">
    <text evidence="4">The sequence shown here is derived from an EMBL/GenBank/DDBJ whole genome shotgun (WGS) entry which is preliminary data.</text>
</comment>
<accession>A0A1F4WMZ7</accession>
<dbReference type="InterPro" id="IPR013785">
    <property type="entry name" value="Aldolase_TIM"/>
</dbReference>